<evidence type="ECO:0000256" key="1">
    <source>
        <dbReference type="SAM" id="Phobius"/>
    </source>
</evidence>
<gene>
    <name evidence="2" type="ORF">EDD40_2338</name>
</gene>
<dbReference type="Proteomes" id="UP000268727">
    <property type="component" value="Unassembled WGS sequence"/>
</dbReference>
<keyword evidence="1" id="KW-0812">Transmembrane</keyword>
<dbReference type="RefSeq" id="WP_123742912.1">
    <property type="nucleotide sequence ID" value="NZ_RJKM01000001.1"/>
</dbReference>
<dbReference type="OrthoDB" id="3579673at2"/>
<reference evidence="2 3" key="1">
    <citation type="submission" date="2018-11" db="EMBL/GenBank/DDBJ databases">
        <title>Sequencing the genomes of 1000 actinobacteria strains.</title>
        <authorList>
            <person name="Klenk H.-P."/>
        </authorList>
    </citation>
    <scope>NUCLEOTIDE SEQUENCE [LARGE SCALE GENOMIC DNA]</scope>
    <source>
        <strain evidence="2 3">DSM 44231</strain>
    </source>
</reference>
<sequence>MTWLTWRQLRFPVASVYAALALAGVVLAVGRPVHGDFGDQEFRYLGSLLAVQLLPAVLGVFWGVPMIARELEAGTHTLVWNQSVTRSRWLAVKLGVGAPAAVVAAGLLSLLVTWWADPIDTAAGLDTERGFEPRVTPVVFAARGIAPVGYAAFAFVLGVAVAILLRRTVTAMAVTLVVYVAVQLVVPVAVRPHVLPPVEESVTLTARTIAGIQTKTGPNGEVPQALRVVEPAGAWVLANETADADGVAAHPLPASVDDCLPSSPADPLTPPDLDRIRGCFARLDDLGYRQHLAYQPASRFWPLQWVELALYLALSALVTWFCFRRLRHLS</sequence>
<comment type="caution">
    <text evidence="2">The sequence shown here is derived from an EMBL/GenBank/DDBJ whole genome shotgun (WGS) entry which is preliminary data.</text>
</comment>
<evidence type="ECO:0000313" key="2">
    <source>
        <dbReference type="EMBL" id="ROP37052.1"/>
    </source>
</evidence>
<dbReference type="EMBL" id="RJKM01000001">
    <property type="protein sequence ID" value="ROP37052.1"/>
    <property type="molecule type" value="Genomic_DNA"/>
</dbReference>
<feature type="transmembrane region" description="Helical" evidence="1">
    <location>
        <begin position="44"/>
        <end position="68"/>
    </location>
</feature>
<name>A0A3N1H4A1_9PSEU</name>
<dbReference type="AlphaFoldDB" id="A0A3N1H4A1"/>
<feature type="transmembrane region" description="Helical" evidence="1">
    <location>
        <begin position="303"/>
        <end position="323"/>
    </location>
</feature>
<keyword evidence="3" id="KW-1185">Reference proteome</keyword>
<accession>A0A3N1H4A1</accession>
<keyword evidence="1" id="KW-1133">Transmembrane helix</keyword>
<keyword evidence="1" id="KW-0472">Membrane</keyword>
<evidence type="ECO:0000313" key="3">
    <source>
        <dbReference type="Proteomes" id="UP000268727"/>
    </source>
</evidence>
<dbReference type="GO" id="GO:0140359">
    <property type="term" value="F:ABC-type transporter activity"/>
    <property type="evidence" value="ECO:0007669"/>
    <property type="project" value="InterPro"/>
</dbReference>
<dbReference type="GO" id="GO:0005886">
    <property type="term" value="C:plasma membrane"/>
    <property type="evidence" value="ECO:0007669"/>
    <property type="project" value="UniProtKB-SubCell"/>
</dbReference>
<feature type="transmembrane region" description="Helical" evidence="1">
    <location>
        <begin position="89"/>
        <end position="116"/>
    </location>
</feature>
<feature type="transmembrane region" description="Helical" evidence="1">
    <location>
        <begin position="144"/>
        <end position="165"/>
    </location>
</feature>
<proteinExistence type="predicted"/>
<feature type="transmembrane region" description="Helical" evidence="1">
    <location>
        <begin position="172"/>
        <end position="190"/>
    </location>
</feature>
<protein>
    <submittedName>
        <fullName evidence="2">ABC-2 family transporter</fullName>
    </submittedName>
</protein>
<organism evidence="2 3">
    <name type="scientific">Saccharothrix texasensis</name>
    <dbReference type="NCBI Taxonomy" id="103734"/>
    <lineage>
        <taxon>Bacteria</taxon>
        <taxon>Bacillati</taxon>
        <taxon>Actinomycetota</taxon>
        <taxon>Actinomycetes</taxon>
        <taxon>Pseudonocardiales</taxon>
        <taxon>Pseudonocardiaceae</taxon>
        <taxon>Saccharothrix</taxon>
    </lineage>
</organism>